<organism evidence="1 2">
    <name type="scientific">Dehalogenimonas alkenigignens</name>
    <dbReference type="NCBI Taxonomy" id="1217799"/>
    <lineage>
        <taxon>Bacteria</taxon>
        <taxon>Bacillati</taxon>
        <taxon>Chloroflexota</taxon>
        <taxon>Dehalococcoidia</taxon>
        <taxon>Dehalococcoidales</taxon>
        <taxon>Dehalococcoidaceae</taxon>
        <taxon>Dehalogenimonas</taxon>
    </lineage>
</organism>
<keyword evidence="2" id="KW-1185">Reference proteome</keyword>
<dbReference type="Pfam" id="PF03692">
    <property type="entry name" value="CxxCxxCC"/>
    <property type="match status" value="1"/>
</dbReference>
<comment type="caution">
    <text evidence="1">The sequence shown here is derived from an EMBL/GenBank/DDBJ whole genome shotgun (WGS) entry which is preliminary data.</text>
</comment>
<dbReference type="OrthoDB" id="259086at2"/>
<dbReference type="InterPro" id="IPR005358">
    <property type="entry name" value="Puta_zinc/iron-chelating_dom"/>
</dbReference>
<reference evidence="1 2" key="1">
    <citation type="submission" date="2015-06" db="EMBL/GenBank/DDBJ databases">
        <title>Genome sequence of the organohalide-respiring Dehalogenimonas alkenigignens type strain (IP3-3T).</title>
        <authorList>
            <person name="Key T.A."/>
            <person name="Richmond D.P."/>
            <person name="Bowman K.S."/>
            <person name="Cho Y.-J."/>
            <person name="Chun J."/>
            <person name="da Costa M.S."/>
            <person name="Rainey F.A."/>
            <person name="Moe W.M."/>
        </authorList>
    </citation>
    <scope>NUCLEOTIDE SEQUENCE [LARGE SCALE GENOMIC DNA]</scope>
    <source>
        <strain evidence="1 2">IP3-3</strain>
    </source>
</reference>
<dbReference type="PANTHER" id="PTHR35866">
    <property type="entry name" value="PUTATIVE-RELATED"/>
    <property type="match status" value="1"/>
</dbReference>
<proteinExistence type="predicted"/>
<dbReference type="Proteomes" id="UP000053947">
    <property type="component" value="Unassembled WGS sequence"/>
</dbReference>
<gene>
    <name evidence="1" type="ORF">DEALK_09080</name>
</gene>
<evidence type="ECO:0000313" key="1">
    <source>
        <dbReference type="EMBL" id="KTB48063.1"/>
    </source>
</evidence>
<dbReference type="PANTHER" id="PTHR35866:SF1">
    <property type="entry name" value="YKGJ FAMILY CYSTEINE CLUSTER PROTEIN"/>
    <property type="match status" value="1"/>
</dbReference>
<name>A0A0W0GHN4_9CHLR</name>
<dbReference type="AlphaFoldDB" id="A0A0W0GHN4"/>
<sequence>MSPEDKASEFNLAPVLALIEQKRKRHGEKYQRFIGAVAALLRAEFPEAFGKMPDDRLSEMIAFVDVVGEDSKAMMKRLKEGCAGCGWCCSQTSGIIVSAEDAERISRELKQKKADLFVFREGVWWIKEAHPCRWWNPRNGRCRIYNIRPQTCRNWPTIDNHDGVACLQPVAECAYAVRVTAVKVLDLLDPAKPR</sequence>
<dbReference type="EMBL" id="LFDV01000002">
    <property type="protein sequence ID" value="KTB48063.1"/>
    <property type="molecule type" value="Genomic_DNA"/>
</dbReference>
<dbReference type="RefSeq" id="WP_058439085.1">
    <property type="nucleotide sequence ID" value="NZ_KQ758903.1"/>
</dbReference>
<dbReference type="STRING" id="1217799.DEALK_09080"/>
<accession>A0A0W0GHN4</accession>
<protein>
    <submittedName>
        <fullName evidence="1">Putative zinc-or iron-chelating domain</fullName>
    </submittedName>
</protein>
<evidence type="ECO:0000313" key="2">
    <source>
        <dbReference type="Proteomes" id="UP000053947"/>
    </source>
</evidence>